<feature type="region of interest" description="Disordered" evidence="9">
    <location>
        <begin position="547"/>
        <end position="573"/>
    </location>
</feature>
<dbReference type="GO" id="GO:0004558">
    <property type="term" value="F:alpha-1,4-glucosidase activity"/>
    <property type="evidence" value="ECO:0007669"/>
    <property type="project" value="UniProtKB-EC"/>
</dbReference>
<keyword evidence="5 8" id="KW-0378">Hydrolase</keyword>
<evidence type="ECO:0000259" key="12">
    <source>
        <dbReference type="Pfam" id="PF21365"/>
    </source>
</evidence>
<dbReference type="OrthoDB" id="5839090at2759"/>
<reference evidence="13" key="1">
    <citation type="journal article" date="2020" name="Stud. Mycol.">
        <title>101 Dothideomycetes genomes: a test case for predicting lifestyles and emergence of pathogens.</title>
        <authorList>
            <person name="Haridas S."/>
            <person name="Albert R."/>
            <person name="Binder M."/>
            <person name="Bloem J."/>
            <person name="Labutti K."/>
            <person name="Salamov A."/>
            <person name="Andreopoulos B."/>
            <person name="Baker S."/>
            <person name="Barry K."/>
            <person name="Bills G."/>
            <person name="Bluhm B."/>
            <person name="Cannon C."/>
            <person name="Castanera R."/>
            <person name="Culley D."/>
            <person name="Daum C."/>
            <person name="Ezra D."/>
            <person name="Gonzalez J."/>
            <person name="Henrissat B."/>
            <person name="Kuo A."/>
            <person name="Liang C."/>
            <person name="Lipzen A."/>
            <person name="Lutzoni F."/>
            <person name="Magnuson J."/>
            <person name="Mondo S."/>
            <person name="Nolan M."/>
            <person name="Ohm R."/>
            <person name="Pangilinan J."/>
            <person name="Park H.-J."/>
            <person name="Ramirez L."/>
            <person name="Alfaro M."/>
            <person name="Sun H."/>
            <person name="Tritt A."/>
            <person name="Yoshinaga Y."/>
            <person name="Zwiers L.-H."/>
            <person name="Turgeon B."/>
            <person name="Goodwin S."/>
            <person name="Spatafora J."/>
            <person name="Crous P."/>
            <person name="Grigoriev I."/>
        </authorList>
    </citation>
    <scope>NUCLEOTIDE SEQUENCE</scope>
    <source>
        <strain evidence="13">ATCC 74209</strain>
    </source>
</reference>
<protein>
    <recommendedName>
        <fullName evidence="3">alpha-glucosidase</fullName>
        <ecNumber evidence="3">3.2.1.20</ecNumber>
    </recommendedName>
</protein>
<keyword evidence="4 10" id="KW-0732">Signal</keyword>
<dbReference type="InterPro" id="IPR013780">
    <property type="entry name" value="Glyco_hydro_b"/>
</dbReference>
<dbReference type="Pfam" id="PF01055">
    <property type="entry name" value="Glyco_hydro_31_2nd"/>
    <property type="match status" value="1"/>
</dbReference>
<evidence type="ECO:0000256" key="8">
    <source>
        <dbReference type="RuleBase" id="RU361185"/>
    </source>
</evidence>
<comment type="caution">
    <text evidence="13">The sequence shown here is derived from an EMBL/GenBank/DDBJ whole genome shotgun (WGS) entry which is preliminary data.</text>
</comment>
<feature type="compositionally biased region" description="Low complexity" evidence="9">
    <location>
        <begin position="547"/>
        <end position="572"/>
    </location>
</feature>
<dbReference type="Gene3D" id="2.60.40.1180">
    <property type="entry name" value="Golgi alpha-mannosidase II"/>
    <property type="match status" value="2"/>
</dbReference>
<evidence type="ECO:0000256" key="9">
    <source>
        <dbReference type="SAM" id="MobiDB-lite"/>
    </source>
</evidence>
<gene>
    <name evidence="13" type="ORF">GQ43DRAFT_415376</name>
</gene>
<comment type="similarity">
    <text evidence="2 8">Belongs to the glycosyl hydrolase 31 family.</text>
</comment>
<feature type="domain" description="Glycosyl hydrolase family 31 C-terminal" evidence="12">
    <location>
        <begin position="760"/>
        <end position="852"/>
    </location>
</feature>
<dbReference type="Gene3D" id="2.60.40.1760">
    <property type="entry name" value="glycosyl hydrolase (family 31)"/>
    <property type="match status" value="1"/>
</dbReference>
<dbReference type="InterPro" id="IPR011013">
    <property type="entry name" value="Gal_mutarotase_sf_dom"/>
</dbReference>
<dbReference type="SUPFAM" id="SSF51445">
    <property type="entry name" value="(Trans)glycosidases"/>
    <property type="match status" value="1"/>
</dbReference>
<evidence type="ECO:0000256" key="1">
    <source>
        <dbReference type="ARBA" id="ARBA00001657"/>
    </source>
</evidence>
<dbReference type="Pfam" id="PF21365">
    <property type="entry name" value="Glyco_hydro_31_3rd"/>
    <property type="match status" value="1"/>
</dbReference>
<dbReference type="SUPFAM" id="SSF74650">
    <property type="entry name" value="Galactose mutarotase-like"/>
    <property type="match status" value="1"/>
</dbReference>
<dbReference type="InterPro" id="IPR048395">
    <property type="entry name" value="Glyco_hydro_31_C"/>
</dbReference>
<dbReference type="InterPro" id="IPR017853">
    <property type="entry name" value="GH"/>
</dbReference>
<dbReference type="PROSITE" id="PS00129">
    <property type="entry name" value="GLYCOSYL_HYDROL_F31_1"/>
    <property type="match status" value="1"/>
</dbReference>
<evidence type="ECO:0000256" key="4">
    <source>
        <dbReference type="ARBA" id="ARBA00022729"/>
    </source>
</evidence>
<evidence type="ECO:0000256" key="2">
    <source>
        <dbReference type="ARBA" id="ARBA00007806"/>
    </source>
</evidence>
<keyword evidence="6" id="KW-0325">Glycoprotein</keyword>
<dbReference type="GO" id="GO:0005975">
    <property type="term" value="P:carbohydrate metabolic process"/>
    <property type="evidence" value="ECO:0007669"/>
    <property type="project" value="InterPro"/>
</dbReference>
<dbReference type="PANTHER" id="PTHR22762:SF133">
    <property type="entry name" value="P-TYPE DOMAIN-CONTAINING PROTEIN"/>
    <property type="match status" value="1"/>
</dbReference>
<sequence>MPRPSLVALAAVLSPLLQLTAGQSPTTSYRSIFTVPASADTGAQLVPNIRDPEAINAQDVCPGYKASAVQENEDGLSATLTLAGPACNVYGTDIGVLNLTVQYQSADRLSVNIKPAMIGASNFTHYILPEELIPRPQLESCDKESDLKFEWSNEPSFWFRVTRLSTGDVLFSSEATKLVYENQFIEFVSNLPENYNLYGLGEQIHGFRLGNNYTATIYAADAGDPIDGNIYGSHPFYLETRYFETNANGTRKLVDSNATQSNSKYESYSHGVYLRNAHGQEVVLGSKTVTWRTLGGSIDLFFFDGPTPTEVTKQYQQAAIGTPAMQSYWTFGYHQCRWGYRNWTELREVVDTFKAFNIPMETIWTDIDYMDQYRDFTVDPVSFPVSAGQAFLKQLHSDGQHYIPIVDSAIYIPNPENRSDAYPVYNRGNDSGVFLNNPDGSQYIGSVWPGYTVFPDWMANATNQWWSDEMARWWKDIPFDGIWIDMNEVSSFCVGSCGTGNVTLNPVHPPFMLPGEPGNVIYDYPEGFNITNSTEAASASAASSAQAAATSTADSEPSSTTTPDYLRTTPTPGVRNVNYPPYVINNIQGDLAVHAVSPNATHHNGVEEYDVHNLWGHQILNATYNALLNIFPGKRPFIIGRSTFAGTGKWVGHWGGDNGSKWYYMYFSIPQALSFSLFGVPMFGVDTCGFNGNTDSELCSRWMQLSAFFPFYRNHNTITALPQEPYNWESVAEAARTAMHIRYSILPYMYTLFYQAHTTGSTVMRALSWEFPNEPQLAKVDRQFLLGPSLLVTPVLTPQVETVQGVFPGVAEGQVWYDWYTQEKVEVKAGENKTIDAPLGHIPVFVRGGSVIPQQEPGYTTKECRSNPWGLLVALDGCGKATGDLYVDDGESLKPNATLLVEFKAQKGSLEAVARGEFKDTNALANITVMGVEGCELDVKLNGQSVAKESVEFNEKTGVLKVTGLNSLTEGGAWSRNWTLTW</sequence>
<feature type="domain" description="Glycoside hydrolase family 31 TIM barrel" evidence="11">
    <location>
        <begin position="323"/>
        <end position="752"/>
    </location>
</feature>
<dbReference type="PANTHER" id="PTHR22762">
    <property type="entry name" value="ALPHA-GLUCOSIDASE"/>
    <property type="match status" value="1"/>
</dbReference>
<feature type="chain" id="PRO_5040122757" description="alpha-glucosidase" evidence="10">
    <location>
        <begin position="23"/>
        <end position="982"/>
    </location>
</feature>
<accession>A0A9P4JNS6</accession>
<dbReference type="Proteomes" id="UP000799536">
    <property type="component" value="Unassembled WGS sequence"/>
</dbReference>
<comment type="catalytic activity">
    <reaction evidence="1">
        <text>Hydrolysis of terminal, non-reducing (1-&gt;4)-linked alpha-D-glucose residues with release of alpha-D-glucose.</text>
        <dbReference type="EC" id="3.2.1.20"/>
    </reaction>
</comment>
<dbReference type="EC" id="3.2.1.20" evidence="3"/>
<feature type="signal peptide" evidence="10">
    <location>
        <begin position="1"/>
        <end position="22"/>
    </location>
</feature>
<evidence type="ECO:0000256" key="10">
    <source>
        <dbReference type="SAM" id="SignalP"/>
    </source>
</evidence>
<dbReference type="GO" id="GO:0030246">
    <property type="term" value="F:carbohydrate binding"/>
    <property type="evidence" value="ECO:0007669"/>
    <property type="project" value="InterPro"/>
</dbReference>
<dbReference type="FunFam" id="2.60.40.1180:FF:000001">
    <property type="entry name" value="Maltase-glucoamylase, intestinal"/>
    <property type="match status" value="1"/>
</dbReference>
<evidence type="ECO:0000256" key="6">
    <source>
        <dbReference type="ARBA" id="ARBA00023180"/>
    </source>
</evidence>
<dbReference type="SUPFAM" id="SSF51011">
    <property type="entry name" value="Glycosyl hydrolase domain"/>
    <property type="match status" value="1"/>
</dbReference>
<dbReference type="FunFam" id="2.60.40.1760:FF:000005">
    <property type="entry name" value="Putative alpha-glucosidase AgdA"/>
    <property type="match status" value="1"/>
</dbReference>
<evidence type="ECO:0000313" key="13">
    <source>
        <dbReference type="EMBL" id="KAF2201614.1"/>
    </source>
</evidence>
<dbReference type="FunFam" id="3.20.20.80:FF:000138">
    <property type="entry name" value="Putative alpha-glucosidase AgdA"/>
    <property type="match status" value="1"/>
</dbReference>
<name>A0A9P4JNS6_9PLEO</name>
<evidence type="ECO:0000259" key="11">
    <source>
        <dbReference type="Pfam" id="PF01055"/>
    </source>
</evidence>
<dbReference type="InterPro" id="IPR000322">
    <property type="entry name" value="Glyco_hydro_31_TIM"/>
</dbReference>
<dbReference type="InterPro" id="IPR030459">
    <property type="entry name" value="Glyco_hydro_31_CS"/>
</dbReference>
<keyword evidence="14" id="KW-1185">Reference proteome</keyword>
<dbReference type="InterPro" id="IPR030458">
    <property type="entry name" value="Glyco_hydro_31_AS"/>
</dbReference>
<evidence type="ECO:0000256" key="3">
    <source>
        <dbReference type="ARBA" id="ARBA00012741"/>
    </source>
</evidence>
<dbReference type="CDD" id="cd14752">
    <property type="entry name" value="GH31_N"/>
    <property type="match status" value="1"/>
</dbReference>
<dbReference type="EMBL" id="ML993968">
    <property type="protein sequence ID" value="KAF2201614.1"/>
    <property type="molecule type" value="Genomic_DNA"/>
</dbReference>
<evidence type="ECO:0000256" key="5">
    <source>
        <dbReference type="ARBA" id="ARBA00022801"/>
    </source>
</evidence>
<organism evidence="13 14">
    <name type="scientific">Delitschia confertaspora ATCC 74209</name>
    <dbReference type="NCBI Taxonomy" id="1513339"/>
    <lineage>
        <taxon>Eukaryota</taxon>
        <taxon>Fungi</taxon>
        <taxon>Dikarya</taxon>
        <taxon>Ascomycota</taxon>
        <taxon>Pezizomycotina</taxon>
        <taxon>Dothideomycetes</taxon>
        <taxon>Pleosporomycetidae</taxon>
        <taxon>Pleosporales</taxon>
        <taxon>Delitschiaceae</taxon>
        <taxon>Delitschia</taxon>
    </lineage>
</organism>
<dbReference type="PROSITE" id="PS00707">
    <property type="entry name" value="GLYCOSYL_HYDROL_F31_2"/>
    <property type="match status" value="1"/>
</dbReference>
<dbReference type="CDD" id="cd06602">
    <property type="entry name" value="GH31_MGAM_SI_GAA"/>
    <property type="match status" value="1"/>
</dbReference>
<dbReference type="AlphaFoldDB" id="A0A9P4JNS6"/>
<dbReference type="FunFam" id="3.20.20.80:FF:000169">
    <property type="entry name" value="Putative alpha-glucosidase AgdA"/>
    <property type="match status" value="1"/>
</dbReference>
<evidence type="ECO:0000313" key="14">
    <source>
        <dbReference type="Proteomes" id="UP000799536"/>
    </source>
</evidence>
<dbReference type="Gene3D" id="3.20.20.80">
    <property type="entry name" value="Glycosidases"/>
    <property type="match status" value="2"/>
</dbReference>
<evidence type="ECO:0000256" key="7">
    <source>
        <dbReference type="ARBA" id="ARBA00023295"/>
    </source>
</evidence>
<proteinExistence type="inferred from homology"/>
<keyword evidence="7 8" id="KW-0326">Glycosidase</keyword>